<dbReference type="SUPFAM" id="SSF56349">
    <property type="entry name" value="DNA breaking-rejoining enzymes"/>
    <property type="match status" value="1"/>
</dbReference>
<dbReference type="AlphaFoldDB" id="A0A5S4YLL7"/>
<organism evidence="4 5">
    <name type="scientific">Bradyrhizobium hipponense</name>
    <dbReference type="NCBI Taxonomy" id="2605638"/>
    <lineage>
        <taxon>Bacteria</taxon>
        <taxon>Pseudomonadati</taxon>
        <taxon>Pseudomonadota</taxon>
        <taxon>Alphaproteobacteria</taxon>
        <taxon>Hyphomicrobiales</taxon>
        <taxon>Nitrobacteraceae</taxon>
        <taxon>Bradyrhizobium</taxon>
    </lineage>
</organism>
<dbReference type="InterPro" id="IPR013762">
    <property type="entry name" value="Integrase-like_cat_sf"/>
</dbReference>
<dbReference type="Gene3D" id="1.10.443.10">
    <property type="entry name" value="Intergrase catalytic core"/>
    <property type="match status" value="1"/>
</dbReference>
<dbReference type="Pfam" id="PF20172">
    <property type="entry name" value="DUF6538"/>
    <property type="match status" value="1"/>
</dbReference>
<evidence type="ECO:0000313" key="4">
    <source>
        <dbReference type="EMBL" id="TYO64255.1"/>
    </source>
</evidence>
<evidence type="ECO:0000259" key="3">
    <source>
        <dbReference type="Pfam" id="PF20172"/>
    </source>
</evidence>
<sequence length="654" mass="73148">MRVVQHVFRRGAVYWWRRRLLKKAGERELAPIAISLRTRDLSKARTIAAHLAVASDGILRQEEGREVLSPVQVRSMLESVARTHLAKLDRLAALETADGITADDGRTSDRIMGWARRLQASQGIAAAVGDAERGVLAANGLSLEEIEEVNWTLNLLRKSSRGSSPRQKLMALLEACGAPQGEGDIQQAERIYYRGQAAALLSVDRRWSGEYREDDKLIEQLLSDHGVASRVMATTPDALRERPASRAEEVATVADSSVPAPSQKETSITKLSENLIKEKAKLGEWNGKTQRQARSLVATFVEMIGDDHVRSLAQSRVAEYRSLLLALPRTYGKGQNDRKTPLSVWLERAKALPENEVGREPGTLNRHLTQLQEVLVYIEACGHKIPEFSGVSKLLSKKKGRARDERNPFSPEDLAAIFRQPPWTGCESLENRLVSGVMIYHDALSIVPYLARYTLGRREELCGLDVDDVLEEGGIPYIFIRPNEHRTLKNPQSKRRIPLVGEVVRLGFLRYRAEIKSLGYKLLFPELRAASDRTPLGDVFYGDWIKVQDQAVPKAAEERKVFHSFRKAGGADLKDAGVASELRADILGHGGDNITEERYVSSAKLKQMLEALEKLPIVTEQIGSKEISLRRDILQKRQRPSARPRRQTKGARES</sequence>
<dbReference type="GO" id="GO:0003677">
    <property type="term" value="F:DNA binding"/>
    <property type="evidence" value="ECO:0007669"/>
    <property type="project" value="InterPro"/>
</dbReference>
<dbReference type="GO" id="GO:0015074">
    <property type="term" value="P:DNA integration"/>
    <property type="evidence" value="ECO:0007669"/>
    <property type="project" value="InterPro"/>
</dbReference>
<feature type="domain" description="DUF6538" evidence="3">
    <location>
        <begin position="6"/>
        <end position="57"/>
    </location>
</feature>
<evidence type="ECO:0000256" key="1">
    <source>
        <dbReference type="ARBA" id="ARBA00023172"/>
    </source>
</evidence>
<reference evidence="4 5" key="1">
    <citation type="submission" date="2019-08" db="EMBL/GenBank/DDBJ databases">
        <title>Bradyrhizobium hipponensis sp. nov., a rhizobium isolated from a Lupinus angustifolius root nodule in Tunisia.</title>
        <authorList>
            <person name="Off K."/>
            <person name="Rejili M."/>
            <person name="Mars M."/>
            <person name="Brachmann A."/>
            <person name="Marin M."/>
        </authorList>
    </citation>
    <scope>NUCLEOTIDE SEQUENCE [LARGE SCALE GENOMIC DNA]</scope>
    <source>
        <strain evidence="5">aSej3</strain>
    </source>
</reference>
<proteinExistence type="predicted"/>
<dbReference type="GO" id="GO:0006310">
    <property type="term" value="P:DNA recombination"/>
    <property type="evidence" value="ECO:0007669"/>
    <property type="project" value="UniProtKB-KW"/>
</dbReference>
<name>A0A5S4YLL7_9BRAD</name>
<protein>
    <recommendedName>
        <fullName evidence="3">DUF6538 domain-containing protein</fullName>
    </recommendedName>
</protein>
<keyword evidence="1" id="KW-0233">DNA recombination</keyword>
<feature type="region of interest" description="Disordered" evidence="2">
    <location>
        <begin position="631"/>
        <end position="654"/>
    </location>
</feature>
<comment type="caution">
    <text evidence="4">The sequence shown here is derived from an EMBL/GenBank/DDBJ whole genome shotgun (WGS) entry which is preliminary data.</text>
</comment>
<keyword evidence="5" id="KW-1185">Reference proteome</keyword>
<dbReference type="InterPro" id="IPR011010">
    <property type="entry name" value="DNA_brk_join_enz"/>
</dbReference>
<feature type="compositionally biased region" description="Basic residues" evidence="2">
    <location>
        <begin position="636"/>
        <end position="654"/>
    </location>
</feature>
<gene>
    <name evidence="4" type="ORF">FXV83_23070</name>
</gene>
<dbReference type="EMBL" id="VSTH01000078">
    <property type="protein sequence ID" value="TYO64255.1"/>
    <property type="molecule type" value="Genomic_DNA"/>
</dbReference>
<dbReference type="RefSeq" id="WP_148741666.1">
    <property type="nucleotide sequence ID" value="NZ_VSTH01000078.1"/>
</dbReference>
<evidence type="ECO:0000313" key="5">
    <source>
        <dbReference type="Proteomes" id="UP000324797"/>
    </source>
</evidence>
<dbReference type="Proteomes" id="UP000324797">
    <property type="component" value="Unassembled WGS sequence"/>
</dbReference>
<evidence type="ECO:0000256" key="2">
    <source>
        <dbReference type="SAM" id="MobiDB-lite"/>
    </source>
</evidence>
<dbReference type="InterPro" id="IPR046668">
    <property type="entry name" value="DUF6538"/>
</dbReference>
<accession>A0A5S4YLL7</accession>